<evidence type="ECO:0000313" key="3">
    <source>
        <dbReference type="Proteomes" id="UP001155820"/>
    </source>
</evidence>
<dbReference type="Proteomes" id="UP001155820">
    <property type="component" value="Unassembled WGS sequence"/>
</dbReference>
<evidence type="ECO:0000313" key="2">
    <source>
        <dbReference type="EMBL" id="NRF22872.1"/>
    </source>
</evidence>
<proteinExistence type="predicted"/>
<keyword evidence="1" id="KW-0175">Coiled coil</keyword>
<protein>
    <submittedName>
        <fullName evidence="2">Uncharacterized protein</fullName>
    </submittedName>
</protein>
<sequence length="177" mass="18762">MDENKVSVPLIAPAKINGVREPAGKTVTVSTTLAIQLAASGAIPSDLAERLSDAIDMSDTALESDFQQAVEDTAAGRIEALKAEHLVEVAHLENKIFDLSHDLDQKKQTVSAAASDLQKKENLLIELRQKVADLETALTGEKEVRTDAESKLAAAQAELAKLAEKAATTPKPAAAKK</sequence>
<evidence type="ECO:0000256" key="1">
    <source>
        <dbReference type="SAM" id="Coils"/>
    </source>
</evidence>
<accession>A0AA44ER95</accession>
<comment type="caution">
    <text evidence="2">The sequence shown here is derived from an EMBL/GenBank/DDBJ whole genome shotgun (WGS) entry which is preliminary data.</text>
</comment>
<dbReference type="EMBL" id="JABRWM010000006">
    <property type="protein sequence ID" value="NRF22872.1"/>
    <property type="molecule type" value="Genomic_DNA"/>
</dbReference>
<name>A0AA44ER95_9HYPH</name>
<organism evidence="2 3">
    <name type="scientific">Agrobacterium pusense</name>
    <dbReference type="NCBI Taxonomy" id="648995"/>
    <lineage>
        <taxon>Bacteria</taxon>
        <taxon>Pseudomonadati</taxon>
        <taxon>Pseudomonadota</taxon>
        <taxon>Alphaproteobacteria</taxon>
        <taxon>Hyphomicrobiales</taxon>
        <taxon>Rhizobiaceae</taxon>
        <taxon>Rhizobium/Agrobacterium group</taxon>
        <taxon>Agrobacterium</taxon>
    </lineage>
</organism>
<gene>
    <name evidence="2" type="ORF">FOB26_27850</name>
</gene>
<dbReference type="AlphaFoldDB" id="A0AA44ER95"/>
<feature type="coiled-coil region" evidence="1">
    <location>
        <begin position="110"/>
        <end position="165"/>
    </location>
</feature>
<dbReference type="RefSeq" id="WP_172874210.1">
    <property type="nucleotide sequence ID" value="NZ_JABRWL010000006.1"/>
</dbReference>
<keyword evidence="3" id="KW-1185">Reference proteome</keyword>
<reference evidence="2" key="1">
    <citation type="submission" date="2019-07" db="EMBL/GenBank/DDBJ databases">
        <title>FDA dAtabase for Regulatory Grade micrObial Sequences (FDA-ARGOS): Supporting development and validation of Infectious Disease Dx tests.</title>
        <authorList>
            <person name="Bachman M."/>
            <person name="Young C."/>
            <person name="Tallon L."/>
            <person name="Sadzewicz L."/>
            <person name="Vavikolanu K."/>
            <person name="Mehta A."/>
            <person name="Aluvathingal J."/>
            <person name="Nadendla S."/>
            <person name="Nandy P."/>
            <person name="Geyer C."/>
            <person name="Yan Y."/>
            <person name="Sichtig H."/>
        </authorList>
    </citation>
    <scope>NUCLEOTIDE SEQUENCE</scope>
    <source>
        <strain evidence="2">FDAARGOS_618</strain>
    </source>
</reference>